<evidence type="ECO:0000313" key="2">
    <source>
        <dbReference type="Proteomes" id="UP001212152"/>
    </source>
</evidence>
<name>A0AAD5TG95_9FUNG</name>
<dbReference type="Gene3D" id="6.10.140.1230">
    <property type="match status" value="1"/>
</dbReference>
<comment type="caution">
    <text evidence="1">The sequence shown here is derived from an EMBL/GenBank/DDBJ whole genome shotgun (WGS) entry which is preliminary data.</text>
</comment>
<evidence type="ECO:0000313" key="1">
    <source>
        <dbReference type="EMBL" id="KAJ3175715.1"/>
    </source>
</evidence>
<dbReference type="AlphaFoldDB" id="A0AAD5TG95"/>
<dbReference type="EMBL" id="JADGJQ010000049">
    <property type="protein sequence ID" value="KAJ3175715.1"/>
    <property type="molecule type" value="Genomic_DNA"/>
</dbReference>
<dbReference type="Pfam" id="PF03357">
    <property type="entry name" value="Snf7"/>
    <property type="match status" value="1"/>
</dbReference>
<dbReference type="Proteomes" id="UP001212152">
    <property type="component" value="Unassembled WGS sequence"/>
</dbReference>
<accession>A0AAD5TG95</accession>
<dbReference type="GO" id="GO:0007034">
    <property type="term" value="P:vacuolar transport"/>
    <property type="evidence" value="ECO:0007669"/>
    <property type="project" value="InterPro"/>
</dbReference>
<organism evidence="1 2">
    <name type="scientific">Geranomyces variabilis</name>
    <dbReference type="NCBI Taxonomy" id="109894"/>
    <lineage>
        <taxon>Eukaryota</taxon>
        <taxon>Fungi</taxon>
        <taxon>Fungi incertae sedis</taxon>
        <taxon>Chytridiomycota</taxon>
        <taxon>Chytridiomycota incertae sedis</taxon>
        <taxon>Chytridiomycetes</taxon>
        <taxon>Spizellomycetales</taxon>
        <taxon>Powellomycetaceae</taxon>
        <taxon>Geranomyces</taxon>
    </lineage>
</organism>
<reference evidence="1" key="1">
    <citation type="submission" date="2020-05" db="EMBL/GenBank/DDBJ databases">
        <title>Phylogenomic resolution of chytrid fungi.</title>
        <authorList>
            <person name="Stajich J.E."/>
            <person name="Amses K."/>
            <person name="Simmons R."/>
            <person name="Seto K."/>
            <person name="Myers J."/>
            <person name="Bonds A."/>
            <person name="Quandt C.A."/>
            <person name="Barry K."/>
            <person name="Liu P."/>
            <person name="Grigoriev I."/>
            <person name="Longcore J.E."/>
            <person name="James T.Y."/>
        </authorList>
    </citation>
    <scope>NUCLEOTIDE SEQUENCE</scope>
    <source>
        <strain evidence="1">JEL0379</strain>
    </source>
</reference>
<sequence length="199" mass="21940">MDKHLFNLKFTAKTLQRQAKKSQKDEAAEKAKLKKAIQQGNMEGARIYASNAIRKKNEALNLLRLGSRIDGVAARVQTAVTMRKVSQSMAGVVKGMEKAMSSMNLEQISMVMDKFESQFEDLDVQTQYMESSMGQTTAMSTPQDQVEDLMQQVAEENGLELQMEMPGAATGTLNAAAGTATVEKDQDDLTERLAKLRNG</sequence>
<dbReference type="InterPro" id="IPR005024">
    <property type="entry name" value="Snf7_fam"/>
</dbReference>
<proteinExistence type="predicted"/>
<protein>
    <submittedName>
        <fullName evidence="1">Charged multivesicular body protein 1a</fullName>
    </submittedName>
</protein>
<gene>
    <name evidence="1" type="primary">CHMP1</name>
    <name evidence="1" type="ORF">HDU87_005858</name>
</gene>
<dbReference type="PANTHER" id="PTHR10476">
    <property type="entry name" value="CHARGED MULTIVESICULAR BODY PROTEIN"/>
    <property type="match status" value="1"/>
</dbReference>
<keyword evidence="2" id="KW-1185">Reference proteome</keyword>